<dbReference type="Proteomes" id="UP001214201">
    <property type="component" value="Chromosome"/>
</dbReference>
<gene>
    <name evidence="2" type="ORF">K6978_04410</name>
</gene>
<sequence>MARSARALRIQAEQDLDIENRIADARQARMARGEPPFTERELRDGYDPDGLSGMRRPPNTLAGTASQQGLFATPAQTDVEQDDRPPPKRKSITGDPDVDDLVYALDSKNDLAIEQALKRAGNSAHSAALAQQGHEHLDAKAQQEAQEQVTTRQALGMDVAAEVQTSRGPVMVLTLPQFANGPMMQGSGPPGDGGGGDGGGGGSGGGGGGG</sequence>
<proteinExistence type="predicted"/>
<evidence type="ECO:0000313" key="2">
    <source>
        <dbReference type="EMBL" id="WDM73536.1"/>
    </source>
</evidence>
<evidence type="ECO:0008006" key="4">
    <source>
        <dbReference type="Google" id="ProtNLM"/>
    </source>
</evidence>
<reference evidence="2 3" key="1">
    <citation type="submission" date="2021-08" db="EMBL/GenBank/DDBJ databases">
        <title>Genome sequences of Xanthomonas cucurbitae isolates from 5 Midwestern US states.</title>
        <authorList>
            <person name="Hind S.R."/>
        </authorList>
    </citation>
    <scope>NUCLEOTIDE SEQUENCE [LARGE SCALE GENOMIC DNA]</scope>
    <source>
        <strain evidence="2 3">OH_261</strain>
    </source>
</reference>
<name>A0ABY7YIF8_9XANT</name>
<feature type="compositionally biased region" description="Basic and acidic residues" evidence="1">
    <location>
        <begin position="37"/>
        <end position="46"/>
    </location>
</feature>
<protein>
    <recommendedName>
        <fullName evidence="4">Peptidoglycan-binding protein</fullName>
    </recommendedName>
</protein>
<feature type="region of interest" description="Disordered" evidence="1">
    <location>
        <begin position="26"/>
        <end position="98"/>
    </location>
</feature>
<evidence type="ECO:0000256" key="1">
    <source>
        <dbReference type="SAM" id="MobiDB-lite"/>
    </source>
</evidence>
<dbReference type="EMBL" id="CP082214">
    <property type="protein sequence ID" value="WDM73536.1"/>
    <property type="molecule type" value="Genomic_DNA"/>
</dbReference>
<feature type="region of interest" description="Disordered" evidence="1">
    <location>
        <begin position="125"/>
        <end position="147"/>
    </location>
</feature>
<feature type="compositionally biased region" description="Polar residues" evidence="1">
    <location>
        <begin position="61"/>
        <end position="78"/>
    </location>
</feature>
<evidence type="ECO:0000313" key="3">
    <source>
        <dbReference type="Proteomes" id="UP001214201"/>
    </source>
</evidence>
<feature type="compositionally biased region" description="Gly residues" evidence="1">
    <location>
        <begin position="188"/>
        <end position="210"/>
    </location>
</feature>
<accession>A0ABY7YIF8</accession>
<organism evidence="2 3">
    <name type="scientific">Xanthomonas cucurbitae</name>
    <dbReference type="NCBI Taxonomy" id="56453"/>
    <lineage>
        <taxon>Bacteria</taxon>
        <taxon>Pseudomonadati</taxon>
        <taxon>Pseudomonadota</taxon>
        <taxon>Gammaproteobacteria</taxon>
        <taxon>Lysobacterales</taxon>
        <taxon>Lysobacteraceae</taxon>
        <taxon>Xanthomonas</taxon>
    </lineage>
</organism>
<keyword evidence="3" id="KW-1185">Reference proteome</keyword>
<feature type="region of interest" description="Disordered" evidence="1">
    <location>
        <begin position="180"/>
        <end position="210"/>
    </location>
</feature>